<evidence type="ECO:0000256" key="4">
    <source>
        <dbReference type="ARBA" id="ARBA00022679"/>
    </source>
</evidence>
<name>A0ABS4EYR5_9CLOT</name>
<organism evidence="10 11">
    <name type="scientific">Clostridium moniliforme</name>
    <dbReference type="NCBI Taxonomy" id="39489"/>
    <lineage>
        <taxon>Bacteria</taxon>
        <taxon>Bacillati</taxon>
        <taxon>Bacillota</taxon>
        <taxon>Clostridia</taxon>
        <taxon>Eubacteriales</taxon>
        <taxon>Clostridiaceae</taxon>
        <taxon>Clostridium</taxon>
    </lineage>
</organism>
<dbReference type="RefSeq" id="WP_234925766.1">
    <property type="nucleotide sequence ID" value="NZ_JAGGJZ010000002.1"/>
</dbReference>
<evidence type="ECO:0000313" key="10">
    <source>
        <dbReference type="EMBL" id="MBP1889136.1"/>
    </source>
</evidence>
<evidence type="ECO:0000256" key="6">
    <source>
        <dbReference type="ARBA" id="ARBA00022989"/>
    </source>
</evidence>
<comment type="similarity">
    <text evidence="2">Belongs to the bacterial sugar transferase family.</text>
</comment>
<proteinExistence type="inferred from homology"/>
<evidence type="ECO:0000256" key="1">
    <source>
        <dbReference type="ARBA" id="ARBA00004236"/>
    </source>
</evidence>
<dbReference type="EMBL" id="JAGGJZ010000002">
    <property type="protein sequence ID" value="MBP1889136.1"/>
    <property type="molecule type" value="Genomic_DNA"/>
</dbReference>
<keyword evidence="5 8" id="KW-0812">Transmembrane</keyword>
<sequence length="223" mass="25462">MEKSEVNNGIVDENTLQEQKSYVVYNIVKRTIDIIGSLLGIIALSPLFIIVAIAVKIDSKGKAIFGHIRIGKNGEKINVYKFRTMVSNSAEVFEKFTEEQKKEYYTNFKLDNDPRITKVGNFLRKTSLDELPQLFNILKGNMSIVGPRPIVEKEIHKYGVYSEKLFSVKPGLTGYWQANGRSNTSYDERVKMDMYYIDNRSISMDIKIIFKTVVSVIKKEGAI</sequence>
<dbReference type="Pfam" id="PF02397">
    <property type="entry name" value="Bac_transf"/>
    <property type="match status" value="1"/>
</dbReference>
<feature type="domain" description="Bacterial sugar transferase" evidence="9">
    <location>
        <begin position="29"/>
        <end position="218"/>
    </location>
</feature>
<evidence type="ECO:0000256" key="7">
    <source>
        <dbReference type="ARBA" id="ARBA00023136"/>
    </source>
</evidence>
<keyword evidence="6 8" id="KW-1133">Transmembrane helix</keyword>
<gene>
    <name evidence="10" type="ORF">J2Z53_000717</name>
</gene>
<keyword evidence="7 8" id="KW-0472">Membrane</keyword>
<accession>A0ABS4EYR5</accession>
<evidence type="ECO:0000259" key="9">
    <source>
        <dbReference type="Pfam" id="PF02397"/>
    </source>
</evidence>
<reference evidence="10 11" key="1">
    <citation type="submission" date="2021-03" db="EMBL/GenBank/DDBJ databases">
        <title>Genomic Encyclopedia of Type Strains, Phase IV (KMG-IV): sequencing the most valuable type-strain genomes for metagenomic binning, comparative biology and taxonomic classification.</title>
        <authorList>
            <person name="Goeker M."/>
        </authorList>
    </citation>
    <scope>NUCLEOTIDE SEQUENCE [LARGE SCALE GENOMIC DNA]</scope>
    <source>
        <strain evidence="10 11">DSM 3984</strain>
    </source>
</reference>
<dbReference type="Proteomes" id="UP000783390">
    <property type="component" value="Unassembled WGS sequence"/>
</dbReference>
<dbReference type="PANTHER" id="PTHR30576">
    <property type="entry name" value="COLANIC BIOSYNTHESIS UDP-GLUCOSE LIPID CARRIER TRANSFERASE"/>
    <property type="match status" value="1"/>
</dbReference>
<protein>
    <submittedName>
        <fullName evidence="10">Lipopolysaccharide/colanic/teichoic acid biosynthesis glycosyltransferase</fullName>
    </submittedName>
</protein>
<comment type="caution">
    <text evidence="10">The sequence shown here is derived from an EMBL/GenBank/DDBJ whole genome shotgun (WGS) entry which is preliminary data.</text>
</comment>
<feature type="transmembrane region" description="Helical" evidence="8">
    <location>
        <begin position="34"/>
        <end position="55"/>
    </location>
</feature>
<evidence type="ECO:0000256" key="2">
    <source>
        <dbReference type="ARBA" id="ARBA00006464"/>
    </source>
</evidence>
<evidence type="ECO:0000256" key="3">
    <source>
        <dbReference type="ARBA" id="ARBA00022475"/>
    </source>
</evidence>
<keyword evidence="11" id="KW-1185">Reference proteome</keyword>
<keyword evidence="3" id="KW-1003">Cell membrane</keyword>
<keyword evidence="4" id="KW-0808">Transferase</keyword>
<evidence type="ECO:0000256" key="5">
    <source>
        <dbReference type="ARBA" id="ARBA00022692"/>
    </source>
</evidence>
<dbReference type="PANTHER" id="PTHR30576:SF4">
    <property type="entry name" value="UNDECAPRENYL-PHOSPHATE GALACTOSE PHOSPHOTRANSFERASE"/>
    <property type="match status" value="1"/>
</dbReference>
<evidence type="ECO:0000256" key="8">
    <source>
        <dbReference type="SAM" id="Phobius"/>
    </source>
</evidence>
<evidence type="ECO:0000313" key="11">
    <source>
        <dbReference type="Proteomes" id="UP000783390"/>
    </source>
</evidence>
<comment type="subcellular location">
    <subcellularLocation>
        <location evidence="1">Cell membrane</location>
    </subcellularLocation>
</comment>
<dbReference type="InterPro" id="IPR003362">
    <property type="entry name" value="Bact_transf"/>
</dbReference>